<organism evidence="4 5">
    <name type="scientific">Aquipuribacter hungaricus</name>
    <dbReference type="NCBI Taxonomy" id="545624"/>
    <lineage>
        <taxon>Bacteria</taxon>
        <taxon>Bacillati</taxon>
        <taxon>Actinomycetota</taxon>
        <taxon>Actinomycetes</taxon>
        <taxon>Micrococcales</taxon>
        <taxon>Intrasporangiaceae</taxon>
        <taxon>Aquipuribacter</taxon>
    </lineage>
</organism>
<dbReference type="GO" id="GO:0016787">
    <property type="term" value="F:hydrolase activity"/>
    <property type="evidence" value="ECO:0007669"/>
    <property type="project" value="UniProtKB-KW"/>
</dbReference>
<dbReference type="SUPFAM" id="SSF53590">
    <property type="entry name" value="Nucleoside hydrolase"/>
    <property type="match status" value="1"/>
</dbReference>
<comment type="caution">
    <text evidence="4">The sequence shown here is derived from an EMBL/GenBank/DDBJ whole genome shotgun (WGS) entry which is preliminary data.</text>
</comment>
<feature type="domain" description="Inosine/uridine-preferring nucleoside hydrolase" evidence="3">
    <location>
        <begin position="15"/>
        <end position="309"/>
    </location>
</feature>
<dbReference type="EMBL" id="JBHRWW010000007">
    <property type="protein sequence ID" value="MFC3689070.1"/>
    <property type="molecule type" value="Genomic_DNA"/>
</dbReference>
<proteinExistence type="predicted"/>
<dbReference type="Pfam" id="PF01156">
    <property type="entry name" value="IU_nuc_hydro"/>
    <property type="match status" value="1"/>
</dbReference>
<dbReference type="InterPro" id="IPR036452">
    <property type="entry name" value="Ribo_hydro-like"/>
</dbReference>
<dbReference type="InterPro" id="IPR001910">
    <property type="entry name" value="Inosine/uridine_hydrolase_dom"/>
</dbReference>
<evidence type="ECO:0000259" key="3">
    <source>
        <dbReference type="Pfam" id="PF01156"/>
    </source>
</evidence>
<dbReference type="RefSeq" id="WP_340294966.1">
    <property type="nucleotide sequence ID" value="NZ_JBBEOI010000195.1"/>
</dbReference>
<dbReference type="PANTHER" id="PTHR12304:SF4">
    <property type="entry name" value="URIDINE NUCLEOSIDASE"/>
    <property type="match status" value="1"/>
</dbReference>
<reference evidence="5" key="1">
    <citation type="journal article" date="2019" name="Int. J. Syst. Evol. Microbiol.">
        <title>The Global Catalogue of Microorganisms (GCM) 10K type strain sequencing project: providing services to taxonomists for standard genome sequencing and annotation.</title>
        <authorList>
            <consortium name="The Broad Institute Genomics Platform"/>
            <consortium name="The Broad Institute Genome Sequencing Center for Infectious Disease"/>
            <person name="Wu L."/>
            <person name="Ma J."/>
        </authorList>
    </citation>
    <scope>NUCLEOTIDE SEQUENCE [LARGE SCALE GENOMIC DNA]</scope>
    <source>
        <strain evidence="5">NCAIM B.02333</strain>
    </source>
</reference>
<keyword evidence="5" id="KW-1185">Reference proteome</keyword>
<dbReference type="InterPro" id="IPR023186">
    <property type="entry name" value="IUNH"/>
</dbReference>
<dbReference type="PANTHER" id="PTHR12304">
    <property type="entry name" value="INOSINE-URIDINE PREFERRING NUCLEOSIDE HYDROLASE"/>
    <property type="match status" value="1"/>
</dbReference>
<evidence type="ECO:0000313" key="5">
    <source>
        <dbReference type="Proteomes" id="UP001595685"/>
    </source>
</evidence>
<dbReference type="Proteomes" id="UP001595685">
    <property type="component" value="Unassembled WGS sequence"/>
</dbReference>
<evidence type="ECO:0000313" key="4">
    <source>
        <dbReference type="EMBL" id="MFC3689070.1"/>
    </source>
</evidence>
<evidence type="ECO:0000256" key="1">
    <source>
        <dbReference type="ARBA" id="ARBA00022801"/>
    </source>
</evidence>
<gene>
    <name evidence="4" type="ORF">ACFOLH_12025</name>
</gene>
<evidence type="ECO:0000256" key="2">
    <source>
        <dbReference type="ARBA" id="ARBA00023295"/>
    </source>
</evidence>
<dbReference type="Gene3D" id="3.90.245.10">
    <property type="entry name" value="Ribonucleoside hydrolase-like"/>
    <property type="match status" value="1"/>
</dbReference>
<accession>A0ABV7WHA1</accession>
<protein>
    <submittedName>
        <fullName evidence="4">Nucleoside hydrolase</fullName>
    </submittedName>
</protein>
<keyword evidence="2" id="KW-0326">Glycosidase</keyword>
<dbReference type="CDD" id="cd02651">
    <property type="entry name" value="nuc_hydro_IU_UC_XIUA"/>
    <property type="match status" value="1"/>
</dbReference>
<name>A0ABV7WHA1_9MICO</name>
<keyword evidence="1 4" id="KW-0378">Hydrolase</keyword>
<sequence length="319" mass="33502">MPLPSLAPGARPVPVVLDCDPGHDDALALLLAHADPRLDLRAVTVVHGNQTVDRCLRNALAVCTVAGITGVPVARGADRPLVRPLRVAADIHGESGLDGPLLPEPTVRADDRDAVTLLADTLRAADEPVTVVATGALTNVALLLRAHPALRDRVREVVWMGGSTGRGNIQPLAEANAANDPEAAAEVLDALPLTMVGLDLTHQALVTPEVVARFTALGTPVGTLCAELMTFFGDRYAEVFGMTDPPLHDPVAVAMVADPTLVRTVRANLVVETQGRWTAGATVVDLDRVTGRPDTATVGLELRVGAFFDLLLDAVATYR</sequence>